<dbReference type="Pfam" id="PF13599">
    <property type="entry name" value="Pentapeptide_4"/>
    <property type="match status" value="2"/>
</dbReference>
<protein>
    <submittedName>
        <fullName evidence="1">Pentapeptide repeat-containing protein</fullName>
    </submittedName>
</protein>
<dbReference type="Proteomes" id="UP000806077">
    <property type="component" value="Unassembled WGS sequence"/>
</dbReference>
<keyword evidence="2" id="KW-1185">Reference proteome</keyword>
<dbReference type="InterPro" id="IPR052949">
    <property type="entry name" value="PA_immunity-related"/>
</dbReference>
<dbReference type="AlphaFoldDB" id="A0AAP1RF80"/>
<accession>A0AAP1RF80</accession>
<dbReference type="PANTHER" id="PTHR42999">
    <property type="entry name" value="ANTIBIOTIC RESISTANCE PROTEIN MCBG"/>
    <property type="match status" value="1"/>
</dbReference>
<gene>
    <name evidence="1" type="ORF">F7645_07305</name>
</gene>
<dbReference type="SUPFAM" id="SSF141571">
    <property type="entry name" value="Pentapeptide repeat-like"/>
    <property type="match status" value="1"/>
</dbReference>
<proteinExistence type="predicted"/>
<comment type="caution">
    <text evidence="1">The sequence shown here is derived from an EMBL/GenBank/DDBJ whole genome shotgun (WGS) entry which is preliminary data.</text>
</comment>
<name>A0AAP1RF80_9FLAO</name>
<dbReference type="EMBL" id="WXXV01000008">
    <property type="protein sequence ID" value="MBE7695225.1"/>
    <property type="molecule type" value="Genomic_DNA"/>
</dbReference>
<evidence type="ECO:0000313" key="2">
    <source>
        <dbReference type="Proteomes" id="UP000806077"/>
    </source>
</evidence>
<dbReference type="PANTHER" id="PTHR42999:SF1">
    <property type="entry name" value="PENTAPEPTIDE REPEAT-CONTAINING PROTEIN"/>
    <property type="match status" value="1"/>
</dbReference>
<dbReference type="InterPro" id="IPR001646">
    <property type="entry name" value="5peptide_repeat"/>
</dbReference>
<dbReference type="Gene3D" id="2.160.20.80">
    <property type="entry name" value="E3 ubiquitin-protein ligase SopA"/>
    <property type="match status" value="1"/>
</dbReference>
<evidence type="ECO:0000313" key="1">
    <source>
        <dbReference type="EMBL" id="MBE7695225.1"/>
    </source>
</evidence>
<sequence>MMDDFFDSETFSKIDFSKIKIKKGEYDSCTFSNCNFENVHLSNIQFLECEFIDCNFSNTIVTNTAFKEVSFIKCKMIGVKFNECNLFLLQFRFTDCQLTFSSFYQLKIPKTLFVNCNLEEVDFTEATLTNAKFDTCDLKKAIFEDTILEKSDFKTAFNFSINPENNKLKGAKFSKENVIGLLHKYNIFVEA</sequence>
<organism evidence="1 2">
    <name type="scientific">Tenacibaculum finnmarkense genomovar finnmarkense</name>
    <dbReference type="NCBI Taxonomy" id="1458503"/>
    <lineage>
        <taxon>Bacteria</taxon>
        <taxon>Pseudomonadati</taxon>
        <taxon>Bacteroidota</taxon>
        <taxon>Flavobacteriia</taxon>
        <taxon>Flavobacteriales</taxon>
        <taxon>Flavobacteriaceae</taxon>
        <taxon>Tenacibaculum</taxon>
        <taxon>Tenacibaculum finnmarkense</taxon>
    </lineage>
</organism>
<reference evidence="1 2" key="1">
    <citation type="journal article" date="2020" name="Int. J. Syst. Evol. Microbiol.">
        <title>Tenacibaculum piscium sp. nov., isolated from skin ulcers of sea-farmed fish, and description of Tenacibaculum finnmarkense sp. nov. with subdivision into genomovars finnmarkense and ulcerans.</title>
        <authorList>
            <person name="Olsen A.B."/>
            <person name="Spilsberg B."/>
            <person name="Nilsen H.K."/>
            <person name="Lagesen K."/>
            <person name="Gulla S."/>
            <person name="Avendano-Herrera R."/>
            <person name="Irgang R."/>
            <person name="Duchaud E."/>
            <person name="Colquhoun D.J."/>
        </authorList>
    </citation>
    <scope>NUCLEOTIDE SEQUENCE [LARGE SCALE GENOMIC DNA]</scope>
    <source>
        <strain evidence="1 2">TNO037</strain>
    </source>
</reference>